<feature type="transmembrane region" description="Helical" evidence="1">
    <location>
        <begin position="288"/>
        <end position="309"/>
    </location>
</feature>
<feature type="transmembrane region" description="Helical" evidence="1">
    <location>
        <begin position="243"/>
        <end position="268"/>
    </location>
</feature>
<feature type="transmembrane region" description="Helical" evidence="1">
    <location>
        <begin position="378"/>
        <end position="396"/>
    </location>
</feature>
<feature type="transmembrane region" description="Helical" evidence="1">
    <location>
        <begin position="39"/>
        <end position="56"/>
    </location>
</feature>
<evidence type="ECO:0000313" key="2">
    <source>
        <dbReference type="EMBL" id="MXP74223.1"/>
    </source>
</evidence>
<keyword evidence="1" id="KW-1133">Transmembrane helix</keyword>
<name>A0A7X3MD48_9FIRM</name>
<evidence type="ECO:0000313" key="3">
    <source>
        <dbReference type="Proteomes" id="UP000460412"/>
    </source>
</evidence>
<keyword evidence="1" id="KW-0812">Transmembrane</keyword>
<feature type="transmembrane region" description="Helical" evidence="1">
    <location>
        <begin position="157"/>
        <end position="180"/>
    </location>
</feature>
<gene>
    <name evidence="2" type="ORF">GN277_01860</name>
</gene>
<dbReference type="Pfam" id="PF13687">
    <property type="entry name" value="DUF4153"/>
    <property type="match status" value="1"/>
</dbReference>
<dbReference type="Proteomes" id="UP000460412">
    <property type="component" value="Unassembled WGS sequence"/>
</dbReference>
<protein>
    <submittedName>
        <fullName evidence="2">DUF4173 domain-containing protein</fullName>
    </submittedName>
</protein>
<feature type="transmembrane region" description="Helical" evidence="1">
    <location>
        <begin position="315"/>
        <end position="335"/>
    </location>
</feature>
<organism evidence="2 3">
    <name type="scientific">Sporofaciens musculi</name>
    <dbReference type="NCBI Taxonomy" id="2681861"/>
    <lineage>
        <taxon>Bacteria</taxon>
        <taxon>Bacillati</taxon>
        <taxon>Bacillota</taxon>
        <taxon>Clostridia</taxon>
        <taxon>Lachnospirales</taxon>
        <taxon>Lachnospiraceae</taxon>
        <taxon>Sporofaciens</taxon>
    </lineage>
</organism>
<keyword evidence="3" id="KW-1185">Reference proteome</keyword>
<proteinExistence type="predicted"/>
<dbReference type="EMBL" id="WUQX01000001">
    <property type="protein sequence ID" value="MXP74223.1"/>
    <property type="molecule type" value="Genomic_DNA"/>
</dbReference>
<comment type="caution">
    <text evidence="2">The sequence shown here is derived from an EMBL/GenBank/DDBJ whole genome shotgun (WGS) entry which is preliminary data.</text>
</comment>
<evidence type="ECO:0000256" key="1">
    <source>
        <dbReference type="SAM" id="Phobius"/>
    </source>
</evidence>
<reference evidence="2 3" key="1">
    <citation type="submission" date="2019-12" db="EMBL/GenBank/DDBJ databases">
        <title>Sporaefaciens musculi gen. nov., sp. nov., a novel bacterium isolated from the caecum of an obese mouse.</title>
        <authorList>
            <person name="Rasmussen T.S."/>
            <person name="Streidl T."/>
            <person name="Hitch T.C.A."/>
            <person name="Wortmann E."/>
            <person name="Deptula P."/>
            <person name="Hansen M."/>
            <person name="Nielsen D.S."/>
            <person name="Clavel T."/>
            <person name="Vogensen F.K."/>
        </authorList>
    </citation>
    <scope>NUCLEOTIDE SEQUENCE [LARGE SCALE GENOMIC DNA]</scope>
    <source>
        <strain evidence="2 3">WCA-9-b2</strain>
    </source>
</reference>
<feature type="transmembrane region" description="Helical" evidence="1">
    <location>
        <begin position="201"/>
        <end position="223"/>
    </location>
</feature>
<keyword evidence="1" id="KW-0472">Membrane</keyword>
<dbReference type="AlphaFoldDB" id="A0A7X3MD48"/>
<sequence>MKENMLIMKVRDNYKYFGGLSLLYGFIFTFCLYKNVSGITFPICVAITVLFAILFMRKINYRLMKNSIPYLVGMGMLGVSSAFTTSTFMHFFNIVGILLLFMVFMIHQFYNDNIWNFPAYLQRIFILMGTTVMSIPYPYWHGGWFFSKNKYIRRNNTLIAIVIGFIVAMGILCVTLPLLLKSDIMFSKIFGEILSYVNFSTLFWISFTFIIGFTLPYAFFTALCHYNFPEGKERKVRFFDPVIGITFTSIVSLIYLIYCAIQIMYLFLGMSTGLPSYVTYAEYARGGFWELLFVSIINFIVILLCMYLFRENVALKVILTIMCGCTFVMIISSAYRMKMYINEYNLTFLRILVLWFLIVLALIMIGMVISIYGKKFSLFRYIIVVVSVMYIGFSFARPDVIIARYDIAQWKNTDKQDFFYLMYETMSIDAAPEIAKIDLDDKEWALIENEYLKQTMYNYFLNISINNENIYFRKANYSRIRAKLAADQFLEEHKDYNREHNRM</sequence>
<feature type="transmembrane region" description="Helical" evidence="1">
    <location>
        <begin position="117"/>
        <end position="137"/>
    </location>
</feature>
<accession>A0A7X3MD48</accession>
<feature type="transmembrane region" description="Helical" evidence="1">
    <location>
        <begin position="16"/>
        <end position="33"/>
    </location>
</feature>
<feature type="transmembrane region" description="Helical" evidence="1">
    <location>
        <begin position="91"/>
        <end position="110"/>
    </location>
</feature>
<feature type="transmembrane region" description="Helical" evidence="1">
    <location>
        <begin position="347"/>
        <end position="372"/>
    </location>
</feature>
<dbReference type="InterPro" id="IPR025291">
    <property type="entry name" value="DUF4153"/>
</dbReference>
<dbReference type="RefSeq" id="WP_159749341.1">
    <property type="nucleotide sequence ID" value="NZ_WUQX01000001.1"/>
</dbReference>